<proteinExistence type="inferred from homology"/>
<dbReference type="InterPro" id="IPR027417">
    <property type="entry name" value="P-loop_NTPase"/>
</dbReference>
<dbReference type="AlphaFoldDB" id="H3G701"/>
<dbReference type="InterPro" id="IPR005654">
    <property type="entry name" value="ATPase_AFG1-like"/>
</dbReference>
<name>H3G701_PHYRM</name>
<sequence length="331" mass="37560">YKQRADDGDVTYDPVQVRAVHHLDALYDSLVGYGGPKAKAASSGSWWQKLTGKDEEPAQEAAPKGLYLYGGVGCGKTFVMDMFFDNVPVEHKQRVHFHEFMLDVHKQMHELRQQGFREDPIPHIADKLLQDSWLLCFDEFQVTDVADALILRRLFSALLARGFVMVATSNRPPSELYKNGLQRELFVPFIGLLGERCNVVSLEDSTTDYRVLKGAVHADNVYEYPITPDTRAAFDYEFMTYCRGEETVETYVTTQGRQVHVPEAAVKAGACRFSFRDLCDKPLGAADYLAISKAFSVVFVNDIPLLNAERLNQMRRFITFVDCMYDRGVRV</sequence>
<dbReference type="GO" id="GO:0005737">
    <property type="term" value="C:cytoplasm"/>
    <property type="evidence" value="ECO:0000318"/>
    <property type="project" value="GO_Central"/>
</dbReference>
<dbReference type="PANTHER" id="PTHR12169:SF6">
    <property type="entry name" value="AFG1-LIKE ATPASE"/>
    <property type="match status" value="1"/>
</dbReference>
<dbReference type="eggNOG" id="KOG2383">
    <property type="taxonomic scope" value="Eukaryota"/>
</dbReference>
<dbReference type="GO" id="GO:0016887">
    <property type="term" value="F:ATP hydrolysis activity"/>
    <property type="evidence" value="ECO:0000318"/>
    <property type="project" value="GO_Central"/>
</dbReference>
<evidence type="ECO:0000256" key="3">
    <source>
        <dbReference type="ARBA" id="ARBA00022840"/>
    </source>
</evidence>
<protein>
    <recommendedName>
        <fullName evidence="6">AAA+ ATPase domain-containing protein</fullName>
    </recommendedName>
</protein>
<dbReference type="STRING" id="164328.H3G701"/>
<dbReference type="HOGENOM" id="CLU_008681_0_2_1"/>
<dbReference type="PANTHER" id="PTHR12169">
    <property type="entry name" value="ATPASE N2B"/>
    <property type="match status" value="1"/>
</dbReference>
<dbReference type="FunFam" id="3.40.50.300:FF:004948">
    <property type="entry name" value="Uncharacterized protein"/>
    <property type="match status" value="1"/>
</dbReference>
<keyword evidence="3" id="KW-0067">ATP-binding</keyword>
<evidence type="ECO:0000256" key="1">
    <source>
        <dbReference type="ARBA" id="ARBA00010322"/>
    </source>
</evidence>
<dbReference type="GO" id="GO:0005524">
    <property type="term" value="F:ATP binding"/>
    <property type="evidence" value="ECO:0007669"/>
    <property type="project" value="UniProtKB-KW"/>
</dbReference>
<dbReference type="OMA" id="ARRFINM"/>
<dbReference type="InParanoid" id="H3G701"/>
<dbReference type="SUPFAM" id="SSF52540">
    <property type="entry name" value="P-loop containing nucleoside triphosphate hydrolases"/>
    <property type="match status" value="1"/>
</dbReference>
<accession>H3G701</accession>
<dbReference type="VEuPathDB" id="FungiDB:KRP22_11803"/>
<reference evidence="5" key="1">
    <citation type="journal article" date="2006" name="Science">
        <title>Phytophthora genome sequences uncover evolutionary origins and mechanisms of pathogenesis.</title>
        <authorList>
            <person name="Tyler B.M."/>
            <person name="Tripathy S."/>
            <person name="Zhang X."/>
            <person name="Dehal P."/>
            <person name="Jiang R.H."/>
            <person name="Aerts A."/>
            <person name="Arredondo F.D."/>
            <person name="Baxter L."/>
            <person name="Bensasson D."/>
            <person name="Beynon J.L."/>
            <person name="Chapman J."/>
            <person name="Damasceno C.M."/>
            <person name="Dorrance A.E."/>
            <person name="Dou D."/>
            <person name="Dickerman A.W."/>
            <person name="Dubchak I.L."/>
            <person name="Garbelotto M."/>
            <person name="Gijzen M."/>
            <person name="Gordon S.G."/>
            <person name="Govers F."/>
            <person name="Grunwald N.J."/>
            <person name="Huang W."/>
            <person name="Ivors K.L."/>
            <person name="Jones R.W."/>
            <person name="Kamoun S."/>
            <person name="Krampis K."/>
            <person name="Lamour K.H."/>
            <person name="Lee M.K."/>
            <person name="McDonald W.H."/>
            <person name="Medina M."/>
            <person name="Meijer H.J."/>
            <person name="Nordberg E.K."/>
            <person name="Maclean D.J."/>
            <person name="Ospina-Giraldo M.D."/>
            <person name="Morris P.F."/>
            <person name="Phuntumart V."/>
            <person name="Putnam N.H."/>
            <person name="Rash S."/>
            <person name="Rose J.K."/>
            <person name="Sakihama Y."/>
            <person name="Salamov A.A."/>
            <person name="Savidor A."/>
            <person name="Scheuring C.F."/>
            <person name="Smith B.M."/>
            <person name="Sobral B.W."/>
            <person name="Terry A."/>
            <person name="Torto-Alalibo T.A."/>
            <person name="Win J."/>
            <person name="Xu Z."/>
            <person name="Zhang H."/>
            <person name="Grigoriev I.V."/>
            <person name="Rokhsar D.S."/>
            <person name="Boore J.L."/>
        </authorList>
    </citation>
    <scope>NUCLEOTIDE SEQUENCE [LARGE SCALE GENOMIC DNA]</scope>
    <source>
        <strain evidence="5">Pr102</strain>
    </source>
</reference>
<reference evidence="4" key="2">
    <citation type="submission" date="2015-06" db="UniProtKB">
        <authorList>
            <consortium name="EnsemblProtists"/>
        </authorList>
    </citation>
    <scope>IDENTIFICATION</scope>
    <source>
        <strain evidence="4">Pr102</strain>
    </source>
</reference>
<evidence type="ECO:0000313" key="5">
    <source>
        <dbReference type="Proteomes" id="UP000005238"/>
    </source>
</evidence>
<evidence type="ECO:0008006" key="6">
    <source>
        <dbReference type="Google" id="ProtNLM"/>
    </source>
</evidence>
<dbReference type="GO" id="GO:0005739">
    <property type="term" value="C:mitochondrion"/>
    <property type="evidence" value="ECO:0000318"/>
    <property type="project" value="GO_Central"/>
</dbReference>
<dbReference type="EnsemblProtists" id="Phyra48733">
    <property type="protein sequence ID" value="Phyra48733"/>
    <property type="gene ID" value="Phyra48733"/>
</dbReference>
<keyword evidence="5" id="KW-1185">Reference proteome</keyword>
<dbReference type="Gene3D" id="3.40.50.300">
    <property type="entry name" value="P-loop containing nucleotide triphosphate hydrolases"/>
    <property type="match status" value="1"/>
</dbReference>
<organism evidence="4 5">
    <name type="scientific">Phytophthora ramorum</name>
    <name type="common">Sudden oak death agent</name>
    <dbReference type="NCBI Taxonomy" id="164328"/>
    <lineage>
        <taxon>Eukaryota</taxon>
        <taxon>Sar</taxon>
        <taxon>Stramenopiles</taxon>
        <taxon>Oomycota</taxon>
        <taxon>Peronosporomycetes</taxon>
        <taxon>Peronosporales</taxon>
        <taxon>Peronosporaceae</taxon>
        <taxon>Phytophthora</taxon>
    </lineage>
</organism>
<comment type="similarity">
    <text evidence="1">Belongs to the AFG1 ATPase family.</text>
</comment>
<dbReference type="NCBIfam" id="NF040713">
    <property type="entry name" value="ZapE"/>
    <property type="match status" value="1"/>
</dbReference>
<evidence type="ECO:0000313" key="4">
    <source>
        <dbReference type="EnsemblProtists" id="Phyra48733"/>
    </source>
</evidence>
<dbReference type="Pfam" id="PF03969">
    <property type="entry name" value="AFG1_ATPase"/>
    <property type="match status" value="1"/>
</dbReference>
<dbReference type="EMBL" id="DS566039">
    <property type="status" value="NOT_ANNOTATED_CDS"/>
    <property type="molecule type" value="Genomic_DNA"/>
</dbReference>
<dbReference type="VEuPathDB" id="FungiDB:KRP23_10959"/>
<keyword evidence="2" id="KW-0547">Nucleotide-binding</keyword>
<dbReference type="Proteomes" id="UP000005238">
    <property type="component" value="Unassembled WGS sequence"/>
</dbReference>
<evidence type="ECO:0000256" key="2">
    <source>
        <dbReference type="ARBA" id="ARBA00022741"/>
    </source>
</evidence>